<reference evidence="2" key="1">
    <citation type="submission" date="2015-04" db="UniProtKB">
        <authorList>
            <consortium name="EnsemblPlants"/>
        </authorList>
    </citation>
    <scope>IDENTIFICATION</scope>
    <source>
        <strain evidence="2">SL10</strain>
    </source>
</reference>
<accession>A0A0E0I4Y6</accession>
<evidence type="ECO:0000313" key="3">
    <source>
        <dbReference type="Proteomes" id="UP000006591"/>
    </source>
</evidence>
<dbReference type="PANTHER" id="PTHR33115:SF73">
    <property type="entry name" value="OS07G0649300 PROTEIN"/>
    <property type="match status" value="1"/>
</dbReference>
<organism evidence="2">
    <name type="scientific">Oryza nivara</name>
    <name type="common">Indian wild rice</name>
    <name type="synonym">Oryza sativa f. spontanea</name>
    <dbReference type="NCBI Taxonomy" id="4536"/>
    <lineage>
        <taxon>Eukaryota</taxon>
        <taxon>Viridiplantae</taxon>
        <taxon>Streptophyta</taxon>
        <taxon>Embryophyta</taxon>
        <taxon>Tracheophyta</taxon>
        <taxon>Spermatophyta</taxon>
        <taxon>Magnoliopsida</taxon>
        <taxon>Liliopsida</taxon>
        <taxon>Poales</taxon>
        <taxon>Poaceae</taxon>
        <taxon>BOP clade</taxon>
        <taxon>Oryzoideae</taxon>
        <taxon>Oryzeae</taxon>
        <taxon>Oryzinae</taxon>
        <taxon>Oryza</taxon>
    </lineage>
</organism>
<keyword evidence="1" id="KW-1133">Transmembrane helix</keyword>
<evidence type="ECO:0008006" key="4">
    <source>
        <dbReference type="Google" id="ProtNLM"/>
    </source>
</evidence>
<dbReference type="eggNOG" id="ENOG502QRQI">
    <property type="taxonomic scope" value="Eukaryota"/>
</dbReference>
<keyword evidence="1" id="KW-0812">Transmembrane</keyword>
<reference evidence="2" key="2">
    <citation type="submission" date="2018-04" db="EMBL/GenBank/DDBJ databases">
        <title>OnivRS2 (Oryza nivara Reference Sequence Version 2).</title>
        <authorList>
            <person name="Zhang J."/>
            <person name="Kudrna D."/>
            <person name="Lee S."/>
            <person name="Talag J."/>
            <person name="Rajasekar S."/>
            <person name="Welchert J."/>
            <person name="Hsing Y.-I."/>
            <person name="Wing R.A."/>
        </authorList>
    </citation>
    <scope>NUCLEOTIDE SEQUENCE [LARGE SCALE GENOMIC DNA]</scope>
    <source>
        <strain evidence="2">SL10</strain>
    </source>
</reference>
<evidence type="ECO:0000313" key="2">
    <source>
        <dbReference type="EnsemblPlants" id="ONIVA07G24260.1"/>
    </source>
</evidence>
<feature type="transmembrane region" description="Helical" evidence="1">
    <location>
        <begin position="209"/>
        <end position="226"/>
    </location>
</feature>
<dbReference type="SUPFAM" id="SSF48371">
    <property type="entry name" value="ARM repeat"/>
    <property type="match status" value="1"/>
</dbReference>
<dbReference type="Proteomes" id="UP000006591">
    <property type="component" value="Chromosome 7"/>
</dbReference>
<dbReference type="EnsemblPlants" id="ONIVA07G24260.1">
    <property type="protein sequence ID" value="ONIVA07G24260.1"/>
    <property type="gene ID" value="ONIVA07G24260"/>
</dbReference>
<dbReference type="Gene3D" id="1.25.10.10">
    <property type="entry name" value="Leucine-rich Repeat Variant"/>
    <property type="match status" value="1"/>
</dbReference>
<feature type="transmembrane region" description="Helical" evidence="1">
    <location>
        <begin position="292"/>
        <end position="313"/>
    </location>
</feature>
<keyword evidence="3" id="KW-1185">Reference proteome</keyword>
<proteinExistence type="predicted"/>
<dbReference type="PANTHER" id="PTHR33115">
    <property type="entry name" value="ARM REPEAT SUPERFAMILY PROTEIN"/>
    <property type="match status" value="1"/>
</dbReference>
<dbReference type="Gramene" id="ONIVA07G24260.1">
    <property type="protein sequence ID" value="ONIVA07G24260.1"/>
    <property type="gene ID" value="ONIVA07G24260"/>
</dbReference>
<sequence>MAVPEKQLNRFVHLVAMTERLTRKFLGRWPSPGRPSSCSAATPPLRPDDDFWFATTMVFLEAARMFSRDNRKDFQLFFSTRGAFRILGWNGLLSAMWRHISGFGSGYVNATWNWPNAVSKSSETTIRSATPCCIPVEPITCNPIDRSVYCIYEIHFREIIPTDPKTKWILYLVLSLLALLTTISRLRLPCIVKLVDSVLSSKQLAWRQTVLNLCMLAAIVMMIFTFSELPLFSMIVCQFGALVMVSSGNFQIPAAIVRVILALLRIVPQNYFADGSNGKQDSERNLKPSLNIFYGMVLGQGILYIVACLLEVFSFIPRRSLIHHGGFGRQLGVEYVNLYYAYAFEKCMRGPVLAPKKISLITFAMDSLNSDSSRNKLYGVQILRSLLKREKLRIKTIMKLTNGTKTVASLFDLLGWTSNADADVRLCAGKVTADLAGSVRVVQIPEAMQLIAHFWTLINNQKKAIIFFSLRAKREEKTHQFSKLAWGLLILERLANFDLGNCMEISRAPGLISKMIDFTRYTNCSVNEEHQIMLAGLSLRVLRALASTKGKSGVSLRQEILEHPFLLSNLAEILDDRESSHGLKQLAAEILKNLAMDRNTSEDIGRIRLIIRSLMHEFLSRDASSSTNSNHLLQKIAGQALAMLAMESANNCLIMLMEPGYVFIKELTTLIHDERNKYTAASMLWNMCEQARTELNNSDLRELLYTLREVLEGIMSAEGAELEVLIGLSSQICIVIPENFVRELEHGQIKEKFVKRLVNALNANKRPSAHCPSIRRVIVQHGIYLMEFNSCYANDFRKCGMVEALSMVEVTPSRAENSGVKCCIPLENSVGSGI</sequence>
<dbReference type="STRING" id="4536.A0A0E0I4Y6"/>
<keyword evidence="1" id="KW-0472">Membrane</keyword>
<protein>
    <recommendedName>
        <fullName evidence="4">BLE2 protein</fullName>
    </recommendedName>
</protein>
<dbReference type="OMA" id="HEIIVIL"/>
<dbReference type="AlphaFoldDB" id="A0A0E0I4Y6"/>
<dbReference type="InterPro" id="IPR016024">
    <property type="entry name" value="ARM-type_fold"/>
</dbReference>
<dbReference type="InterPro" id="IPR011989">
    <property type="entry name" value="ARM-like"/>
</dbReference>
<name>A0A0E0I4Y6_ORYNI</name>
<evidence type="ECO:0000256" key="1">
    <source>
        <dbReference type="SAM" id="Phobius"/>
    </source>
</evidence>
<dbReference type="HOGENOM" id="CLU_006857_3_0_1"/>